<keyword evidence="1" id="KW-0067">ATP-binding</keyword>
<dbReference type="Pfam" id="PF07714">
    <property type="entry name" value="PK_Tyr_Ser-Thr"/>
    <property type="match status" value="1"/>
</dbReference>
<dbReference type="PROSITE" id="PS50011">
    <property type="entry name" value="PROTEIN_KINASE_DOM"/>
    <property type="match status" value="1"/>
</dbReference>
<dbReference type="GO" id="GO:0005524">
    <property type="term" value="F:ATP binding"/>
    <property type="evidence" value="ECO:0007669"/>
    <property type="project" value="UniProtKB-UniRule"/>
</dbReference>
<feature type="domain" description="Protein kinase" evidence="3">
    <location>
        <begin position="110"/>
        <end position="194"/>
    </location>
</feature>
<dbReference type="Gene3D" id="3.30.200.20">
    <property type="entry name" value="Phosphorylase Kinase, domain 1"/>
    <property type="match status" value="1"/>
</dbReference>
<evidence type="ECO:0000313" key="5">
    <source>
        <dbReference type="Proteomes" id="UP001383192"/>
    </source>
</evidence>
<dbReference type="InterPro" id="IPR001245">
    <property type="entry name" value="Ser-Thr/Tyr_kinase_cat_dom"/>
</dbReference>
<dbReference type="InterPro" id="IPR000719">
    <property type="entry name" value="Prot_kinase_dom"/>
</dbReference>
<dbReference type="Proteomes" id="UP001383192">
    <property type="component" value="Unassembled WGS sequence"/>
</dbReference>
<dbReference type="InterPro" id="IPR011009">
    <property type="entry name" value="Kinase-like_dom_sf"/>
</dbReference>
<sequence length="194" mass="21967">MSSTGGDEESIALENFSSPSATSASVLTPQEASSESGDYGLSVEQAKQIINGLDVFLLELSQRVLQHQNDGNQAFLDSYRRSLRRLRNLCERYGELPDRCTRPMLQYPRLESEYPIGQGGYADVYRATEIDETGERTVALKRLRTHVYGDKERLKKVFMREAALWSQLQHPNILPFVAVYIDLPKNSVSHLIGW</sequence>
<keyword evidence="5" id="KW-1185">Reference proteome</keyword>
<organism evidence="4 5">
    <name type="scientific">Paramarasmius palmivorus</name>
    <dbReference type="NCBI Taxonomy" id="297713"/>
    <lineage>
        <taxon>Eukaryota</taxon>
        <taxon>Fungi</taxon>
        <taxon>Dikarya</taxon>
        <taxon>Basidiomycota</taxon>
        <taxon>Agaricomycotina</taxon>
        <taxon>Agaricomycetes</taxon>
        <taxon>Agaricomycetidae</taxon>
        <taxon>Agaricales</taxon>
        <taxon>Marasmiineae</taxon>
        <taxon>Marasmiaceae</taxon>
        <taxon>Paramarasmius</taxon>
    </lineage>
</organism>
<accession>A0AAW0D6A9</accession>
<evidence type="ECO:0000313" key="4">
    <source>
        <dbReference type="EMBL" id="KAK7045797.1"/>
    </source>
</evidence>
<comment type="caution">
    <text evidence="4">The sequence shown here is derived from an EMBL/GenBank/DDBJ whole genome shotgun (WGS) entry which is preliminary data.</text>
</comment>
<proteinExistence type="predicted"/>
<feature type="compositionally biased region" description="Polar residues" evidence="2">
    <location>
        <begin position="15"/>
        <end position="36"/>
    </location>
</feature>
<keyword evidence="1" id="KW-0547">Nucleotide-binding</keyword>
<dbReference type="AlphaFoldDB" id="A0AAW0D6A9"/>
<reference evidence="4 5" key="1">
    <citation type="submission" date="2024-01" db="EMBL/GenBank/DDBJ databases">
        <title>A draft genome for a cacao thread blight-causing isolate of Paramarasmius palmivorus.</title>
        <authorList>
            <person name="Baruah I.K."/>
            <person name="Bukari Y."/>
            <person name="Amoako-Attah I."/>
            <person name="Meinhardt L.W."/>
            <person name="Bailey B.A."/>
            <person name="Cohen S.P."/>
        </authorList>
    </citation>
    <scope>NUCLEOTIDE SEQUENCE [LARGE SCALE GENOMIC DNA]</scope>
    <source>
        <strain evidence="4 5">GH-12</strain>
    </source>
</reference>
<feature type="region of interest" description="Disordered" evidence="2">
    <location>
        <begin position="1"/>
        <end position="39"/>
    </location>
</feature>
<gene>
    <name evidence="4" type="ORF">VNI00_007199</name>
</gene>
<feature type="compositionally biased region" description="Acidic residues" evidence="2">
    <location>
        <begin position="1"/>
        <end position="11"/>
    </location>
</feature>
<dbReference type="InterPro" id="IPR017441">
    <property type="entry name" value="Protein_kinase_ATP_BS"/>
</dbReference>
<name>A0AAW0D6A9_9AGAR</name>
<evidence type="ECO:0000256" key="2">
    <source>
        <dbReference type="SAM" id="MobiDB-lite"/>
    </source>
</evidence>
<feature type="binding site" evidence="1">
    <location>
        <position position="141"/>
    </location>
    <ligand>
        <name>ATP</name>
        <dbReference type="ChEBI" id="CHEBI:30616"/>
    </ligand>
</feature>
<evidence type="ECO:0000256" key="1">
    <source>
        <dbReference type="PROSITE-ProRule" id="PRU10141"/>
    </source>
</evidence>
<dbReference type="EMBL" id="JAYKXP010000023">
    <property type="protein sequence ID" value="KAK7045797.1"/>
    <property type="molecule type" value="Genomic_DNA"/>
</dbReference>
<dbReference type="PROSITE" id="PS00107">
    <property type="entry name" value="PROTEIN_KINASE_ATP"/>
    <property type="match status" value="1"/>
</dbReference>
<protein>
    <recommendedName>
        <fullName evidence="3">Protein kinase domain-containing protein</fullName>
    </recommendedName>
</protein>
<dbReference type="GO" id="GO:0004672">
    <property type="term" value="F:protein kinase activity"/>
    <property type="evidence" value="ECO:0007669"/>
    <property type="project" value="InterPro"/>
</dbReference>
<dbReference type="SUPFAM" id="SSF56112">
    <property type="entry name" value="Protein kinase-like (PK-like)"/>
    <property type="match status" value="1"/>
</dbReference>
<evidence type="ECO:0000259" key="3">
    <source>
        <dbReference type="PROSITE" id="PS50011"/>
    </source>
</evidence>